<feature type="compositionally biased region" description="Basic and acidic residues" evidence="1">
    <location>
        <begin position="555"/>
        <end position="571"/>
    </location>
</feature>
<accession>A0AAI8Z2S9</accession>
<evidence type="ECO:0000313" key="3">
    <source>
        <dbReference type="Proteomes" id="UP001296104"/>
    </source>
</evidence>
<dbReference type="AlphaFoldDB" id="A0AAI8Z2S9"/>
<organism evidence="2 3">
    <name type="scientific">Lecanosticta acicola</name>
    <dbReference type="NCBI Taxonomy" id="111012"/>
    <lineage>
        <taxon>Eukaryota</taxon>
        <taxon>Fungi</taxon>
        <taxon>Dikarya</taxon>
        <taxon>Ascomycota</taxon>
        <taxon>Pezizomycotina</taxon>
        <taxon>Dothideomycetes</taxon>
        <taxon>Dothideomycetidae</taxon>
        <taxon>Mycosphaerellales</taxon>
        <taxon>Mycosphaerellaceae</taxon>
        <taxon>Lecanosticta</taxon>
    </lineage>
</organism>
<gene>
    <name evidence="2" type="ORF">LECACI_7A006566</name>
</gene>
<protein>
    <submittedName>
        <fullName evidence="2">Uncharacterized protein</fullName>
    </submittedName>
</protein>
<dbReference type="Proteomes" id="UP001296104">
    <property type="component" value="Unassembled WGS sequence"/>
</dbReference>
<feature type="region of interest" description="Disordered" evidence="1">
    <location>
        <begin position="550"/>
        <end position="571"/>
    </location>
</feature>
<evidence type="ECO:0000256" key="1">
    <source>
        <dbReference type="SAM" id="MobiDB-lite"/>
    </source>
</evidence>
<feature type="region of interest" description="Disordered" evidence="1">
    <location>
        <begin position="40"/>
        <end position="205"/>
    </location>
</feature>
<feature type="compositionally biased region" description="Basic and acidic residues" evidence="1">
    <location>
        <begin position="48"/>
        <end position="70"/>
    </location>
</feature>
<comment type="caution">
    <text evidence="2">The sequence shown here is derived from an EMBL/GenBank/DDBJ whole genome shotgun (WGS) entry which is preliminary data.</text>
</comment>
<proteinExistence type="predicted"/>
<name>A0AAI8Z2S9_9PEZI</name>
<feature type="compositionally biased region" description="Polar residues" evidence="1">
    <location>
        <begin position="364"/>
        <end position="373"/>
    </location>
</feature>
<feature type="compositionally biased region" description="Basic and acidic residues" evidence="1">
    <location>
        <begin position="83"/>
        <end position="93"/>
    </location>
</feature>
<sequence length="571" mass="62306">MADNKAIETAEDKRESIATTLPVYDARSVASEELYFVTPQATGQDEEQAVKPDNEPKLSDELKTERERIDGPMSPQTIVDTDVEMRSRTEEAAKYSQEAPQEAPPLPPKGPIDDESVTVEKNVIFMDEKPPVLPTRPSLSEDEKRAMQLQAEEDGVHAGPASRGKGVSFEDTEKPPGLPTRPASDDEELATNPQAEEDDTTPNLSVRHVSFDPALGTSQSTYTFLWRRPLTDYPTLTITPNADSRSYWRLNYESKYFARLYRYQADQARVDGDIPARQVAEIKFPEFIWPGCGPAIKIEPHGEAAGPERKETFMKCAGWMTTRYSLDMSVLGGAKCTWRAIRPPKKDANGGGNGQDADMPSQPDPTGSDSASPTRGPLAQKSAGELVTVGDVIAQAKAYINDESWTPYPKLHLVLGTATSSGRVIASYSRAAPWNKNAGELSIVSSQHEPNSDEYTEGIIIACTAMVGMQDRMGLANSLMEASTESVVASKRKGNLPTANKIRPYIRLQKSNTAPTSEKTAAAPVVPDSRRETVFQRSLKRLSAQLVARPAGAVPERKGAVDEKKEVGVAA</sequence>
<feature type="region of interest" description="Disordered" evidence="1">
    <location>
        <begin position="511"/>
        <end position="530"/>
    </location>
</feature>
<keyword evidence="3" id="KW-1185">Reference proteome</keyword>
<feature type="compositionally biased region" description="Acidic residues" evidence="1">
    <location>
        <begin position="185"/>
        <end position="200"/>
    </location>
</feature>
<dbReference type="EMBL" id="CAVMBE010000048">
    <property type="protein sequence ID" value="CAK4031408.1"/>
    <property type="molecule type" value="Genomic_DNA"/>
</dbReference>
<reference evidence="2" key="1">
    <citation type="submission" date="2023-11" db="EMBL/GenBank/DDBJ databases">
        <authorList>
            <person name="Alioto T."/>
            <person name="Alioto T."/>
            <person name="Gomez Garrido J."/>
        </authorList>
    </citation>
    <scope>NUCLEOTIDE SEQUENCE</scope>
</reference>
<evidence type="ECO:0000313" key="2">
    <source>
        <dbReference type="EMBL" id="CAK4031408.1"/>
    </source>
</evidence>
<feature type="region of interest" description="Disordered" evidence="1">
    <location>
        <begin position="342"/>
        <end position="382"/>
    </location>
</feature>